<keyword evidence="4" id="KW-1185">Reference proteome</keyword>
<dbReference type="Pfam" id="PF00724">
    <property type="entry name" value="Oxidored_FMN"/>
    <property type="match status" value="1"/>
</dbReference>
<organism evidence="3 4">
    <name type="scientific">Nocardioides cavernae</name>
    <dbReference type="NCBI Taxonomy" id="1921566"/>
    <lineage>
        <taxon>Bacteria</taxon>
        <taxon>Bacillati</taxon>
        <taxon>Actinomycetota</taxon>
        <taxon>Actinomycetes</taxon>
        <taxon>Propionibacteriales</taxon>
        <taxon>Nocardioidaceae</taxon>
        <taxon>Nocardioides</taxon>
    </lineage>
</organism>
<dbReference type="CDD" id="cd02933">
    <property type="entry name" value="OYE_like_FMN"/>
    <property type="match status" value="1"/>
</dbReference>
<dbReference type="Proteomes" id="UP000618818">
    <property type="component" value="Unassembled WGS sequence"/>
</dbReference>
<dbReference type="GO" id="GO:0016491">
    <property type="term" value="F:oxidoreductase activity"/>
    <property type="evidence" value="ECO:0007669"/>
    <property type="project" value="UniProtKB-KW"/>
</dbReference>
<accession>A0ABR8N9Z1</accession>
<dbReference type="PANTHER" id="PTHR22893">
    <property type="entry name" value="NADH OXIDOREDUCTASE-RELATED"/>
    <property type="match status" value="1"/>
</dbReference>
<evidence type="ECO:0000313" key="4">
    <source>
        <dbReference type="Proteomes" id="UP000618818"/>
    </source>
</evidence>
<proteinExistence type="predicted"/>
<dbReference type="Gene3D" id="3.20.20.70">
    <property type="entry name" value="Aldolase class I"/>
    <property type="match status" value="1"/>
</dbReference>
<dbReference type="InterPro" id="IPR013785">
    <property type="entry name" value="Aldolase_TIM"/>
</dbReference>
<feature type="compositionally biased region" description="Low complexity" evidence="1">
    <location>
        <begin position="1"/>
        <end position="18"/>
    </location>
</feature>
<evidence type="ECO:0000259" key="2">
    <source>
        <dbReference type="Pfam" id="PF00724"/>
    </source>
</evidence>
<dbReference type="NCBIfam" id="NF007899">
    <property type="entry name" value="PRK10605.1"/>
    <property type="match status" value="1"/>
</dbReference>
<gene>
    <name evidence="3" type="primary">nemA</name>
    <name evidence="3" type="ORF">IEZ26_08800</name>
</gene>
<comment type="caution">
    <text evidence="3">The sequence shown here is derived from an EMBL/GenBank/DDBJ whole genome shotgun (WGS) entry which is preliminary data.</text>
</comment>
<feature type="region of interest" description="Disordered" evidence="1">
    <location>
        <begin position="1"/>
        <end position="53"/>
    </location>
</feature>
<dbReference type="InterPro" id="IPR001155">
    <property type="entry name" value="OxRdtase_FMN_N"/>
</dbReference>
<reference evidence="3 4" key="1">
    <citation type="submission" date="2020-09" db="EMBL/GenBank/DDBJ databases">
        <title>novel species in genus Nocardioides.</title>
        <authorList>
            <person name="Zhang G."/>
        </authorList>
    </citation>
    <scope>NUCLEOTIDE SEQUENCE [LARGE SCALE GENOMIC DNA]</scope>
    <source>
        <strain evidence="3 4">KCTC 39551</strain>
    </source>
</reference>
<name>A0ABR8N9Z1_9ACTN</name>
<keyword evidence="3" id="KW-0560">Oxidoreductase</keyword>
<dbReference type="EC" id="1.3.1.-" evidence="3"/>
<evidence type="ECO:0000256" key="1">
    <source>
        <dbReference type="SAM" id="MobiDB-lite"/>
    </source>
</evidence>
<protein>
    <submittedName>
        <fullName evidence="3">N-ethylmaleimide reductase</fullName>
        <ecNumber evidence="3">1.3.1.-</ecNumber>
    </submittedName>
</protein>
<evidence type="ECO:0000313" key="3">
    <source>
        <dbReference type="EMBL" id="MBD3924715.1"/>
    </source>
</evidence>
<sequence length="428" mass="45795">MARGPPSGTSRGASTSTSVIDRHATRRGECAQPCHRTRARPGREPGHPAPGVGTTGGRCLLAAVVPSLFEPLSLGAVRADNRVLMAPLTRMRATSPGDVPNDLMREYYVQRAGAGLLISEGTQISPEGKGYMDTPGIHSDEQVAGWRRITDAVHEAGGLIAAQLWHVGRVSHESFHGGELPVSASDGPYRNRTTVRGEDGRPTRVSCPVPRPLGLEEVPRLLEDYRRATFNAREAGFDLVEIHGAHGYLLHQFLAADSNQRTDEYGGSLANRARLMLEVTDTVVDAWSADRVAIRISPIGSFNGTEDPEGAAAGLYVAAELGRRDLAFLHLSEPDWAGGPELDDDYRRALRAAHPGPIVGAGSYDLAKAERLLGAGFIDAAAFGRSFIANPDLPRRLADGLPLNPPRPETFYGGDAEGYTDYPAYGAA</sequence>
<dbReference type="EMBL" id="JACXYZ010000001">
    <property type="protein sequence ID" value="MBD3924715.1"/>
    <property type="molecule type" value="Genomic_DNA"/>
</dbReference>
<dbReference type="PANTHER" id="PTHR22893:SF91">
    <property type="entry name" value="NADPH DEHYDROGENASE 2-RELATED"/>
    <property type="match status" value="1"/>
</dbReference>
<feature type="compositionally biased region" description="Basic and acidic residues" evidence="1">
    <location>
        <begin position="20"/>
        <end position="29"/>
    </location>
</feature>
<dbReference type="InterPro" id="IPR045247">
    <property type="entry name" value="Oye-like"/>
</dbReference>
<feature type="domain" description="NADH:flavin oxidoreductase/NADH oxidase N-terminal" evidence="2">
    <location>
        <begin position="67"/>
        <end position="404"/>
    </location>
</feature>
<dbReference type="SUPFAM" id="SSF51395">
    <property type="entry name" value="FMN-linked oxidoreductases"/>
    <property type="match status" value="1"/>
</dbReference>